<dbReference type="Proteomes" id="UP001207654">
    <property type="component" value="Unassembled WGS sequence"/>
</dbReference>
<accession>A0ABT4A1P9</accession>
<comment type="caution">
    <text evidence="1">The sequence shown here is derived from an EMBL/GenBank/DDBJ whole genome shotgun (WGS) entry which is preliminary data.</text>
</comment>
<evidence type="ECO:0000313" key="1">
    <source>
        <dbReference type="EMBL" id="MCY1075560.1"/>
    </source>
</evidence>
<reference evidence="1 2" key="1">
    <citation type="submission" date="2022-11" db="EMBL/GenBank/DDBJ databases">
        <title>Minimal conservation of predation-associated metabolite biosynthetic gene clusters underscores biosynthetic potential of Myxococcota including descriptions for ten novel species: Archangium lansinium sp. nov., Myxococcus landrumus sp. nov., Nannocystis bai.</title>
        <authorList>
            <person name="Ahearne A."/>
            <person name="Stevens C."/>
            <person name="Phillips K."/>
        </authorList>
    </citation>
    <scope>NUCLEOTIDE SEQUENCE [LARGE SCALE GENOMIC DNA]</scope>
    <source>
        <strain evidence="1 2">MIWBW</strain>
    </source>
</reference>
<name>A0ABT4A1P9_9BACT</name>
<proteinExistence type="predicted"/>
<dbReference type="RefSeq" id="WP_267534490.1">
    <property type="nucleotide sequence ID" value="NZ_JAPNKA010000001.1"/>
</dbReference>
<sequence length="255" mass="28288">MSYECSWLPEVLLASALMLSGCSTPQPIEGVVRPNSGEPPLEFLPGPMPGFGSFDTYSDALLAACSLILSKPNANAGRVGEQDFPLRWRISSEYCAWLYYTPERKYEMSMLTDQHNLDDLEGKRSCLLPSYVKDPRYPPESLKYIFALHNHPHGSTISRDDIRLIVAKGAKHGFGSSTKDGVLQLSIVAFFSNKATEPSCDGFHQYIPAAHQIRKWSKTAGQWHCEQTGIVDWHTDGVGFSIKETSASCLDKDVP</sequence>
<protein>
    <recommendedName>
        <fullName evidence="3">Lipoprotein</fullName>
    </recommendedName>
</protein>
<evidence type="ECO:0000313" key="2">
    <source>
        <dbReference type="Proteomes" id="UP001207654"/>
    </source>
</evidence>
<organism evidence="1 2">
    <name type="scientific">Archangium lansingense</name>
    <dbReference type="NCBI Taxonomy" id="2995310"/>
    <lineage>
        <taxon>Bacteria</taxon>
        <taxon>Pseudomonadati</taxon>
        <taxon>Myxococcota</taxon>
        <taxon>Myxococcia</taxon>
        <taxon>Myxococcales</taxon>
        <taxon>Cystobacterineae</taxon>
        <taxon>Archangiaceae</taxon>
        <taxon>Archangium</taxon>
    </lineage>
</organism>
<keyword evidence="2" id="KW-1185">Reference proteome</keyword>
<gene>
    <name evidence="1" type="ORF">OV287_13805</name>
</gene>
<evidence type="ECO:0008006" key="3">
    <source>
        <dbReference type="Google" id="ProtNLM"/>
    </source>
</evidence>
<dbReference type="EMBL" id="JAPNKA010000001">
    <property type="protein sequence ID" value="MCY1075560.1"/>
    <property type="molecule type" value="Genomic_DNA"/>
</dbReference>